<sequence length="341" mass="38294">MDMDVDIDMYEDEHAGVEAGYEEEVYDGAAKTYGIGMTFMKTFDSDEYAAERMDNPYFPFASKPDREMAVFLLQSELSMTDIDKYLYLEFSLLSHPLLVDSFDFIPWKVYESAEHVVCIYYGFMTGNCAWEIQEHLPDGATLLGIVLSSDKTKVSNLSGNHYAHPLLITLANINSEIHDKGSLEAYVYPPRKVHLLKQAACLGVMMSDPAGFTDTPEELTIMCITMNALPVIPDAQASPSPAQDVLGSQPQVVHKSSWREGEIDFCFALLQMCIGYCTFKEDISDLKQTLGQDHHNVQHYIMGIIADAAPVEFTTAIQALVEFRYLAQAPWFTDGSLRLFH</sequence>
<dbReference type="Pfam" id="PF18759">
    <property type="entry name" value="Plavaka"/>
    <property type="match status" value="1"/>
</dbReference>
<reference evidence="1" key="1">
    <citation type="journal article" date="2020" name="New Phytol.">
        <title>Comparative genomics reveals dynamic genome evolution in host specialist ectomycorrhizal fungi.</title>
        <authorList>
            <person name="Lofgren L.A."/>
            <person name="Nguyen N.H."/>
            <person name="Vilgalys R."/>
            <person name="Ruytinx J."/>
            <person name="Liao H.L."/>
            <person name="Branco S."/>
            <person name="Kuo A."/>
            <person name="LaButti K."/>
            <person name="Lipzen A."/>
            <person name="Andreopoulos W."/>
            <person name="Pangilinan J."/>
            <person name="Riley R."/>
            <person name="Hundley H."/>
            <person name="Na H."/>
            <person name="Barry K."/>
            <person name="Grigoriev I.V."/>
            <person name="Stajich J.E."/>
            <person name="Kennedy P.G."/>
        </authorList>
    </citation>
    <scope>NUCLEOTIDE SEQUENCE</scope>
    <source>
        <strain evidence="1">S12</strain>
    </source>
</reference>
<comment type="caution">
    <text evidence="1">The sequence shown here is derived from an EMBL/GenBank/DDBJ whole genome shotgun (WGS) entry which is preliminary data.</text>
</comment>
<organism evidence="1 2">
    <name type="scientific">Suillus plorans</name>
    <dbReference type="NCBI Taxonomy" id="116603"/>
    <lineage>
        <taxon>Eukaryota</taxon>
        <taxon>Fungi</taxon>
        <taxon>Dikarya</taxon>
        <taxon>Basidiomycota</taxon>
        <taxon>Agaricomycotina</taxon>
        <taxon>Agaricomycetes</taxon>
        <taxon>Agaricomycetidae</taxon>
        <taxon>Boletales</taxon>
        <taxon>Suillineae</taxon>
        <taxon>Suillaceae</taxon>
        <taxon>Suillus</taxon>
    </lineage>
</organism>
<keyword evidence="2" id="KW-1185">Reference proteome</keyword>
<dbReference type="AlphaFoldDB" id="A0A9P7DFH2"/>
<dbReference type="EMBL" id="JABBWE010000048">
    <property type="protein sequence ID" value="KAG1790730.1"/>
    <property type="molecule type" value="Genomic_DNA"/>
</dbReference>
<dbReference type="Proteomes" id="UP000719766">
    <property type="component" value="Unassembled WGS sequence"/>
</dbReference>
<gene>
    <name evidence="1" type="ORF">HD556DRAFT_1310498</name>
</gene>
<dbReference type="GeneID" id="64594182"/>
<protein>
    <submittedName>
        <fullName evidence="1">Uncharacterized protein</fullName>
    </submittedName>
</protein>
<dbReference type="InterPro" id="IPR041078">
    <property type="entry name" value="Plavaka"/>
</dbReference>
<evidence type="ECO:0000313" key="2">
    <source>
        <dbReference type="Proteomes" id="UP000719766"/>
    </source>
</evidence>
<accession>A0A9P7DFH2</accession>
<evidence type="ECO:0000313" key="1">
    <source>
        <dbReference type="EMBL" id="KAG1790730.1"/>
    </source>
</evidence>
<proteinExistence type="predicted"/>
<name>A0A9P7DFH2_9AGAM</name>
<dbReference type="OrthoDB" id="2677878at2759"/>
<dbReference type="RefSeq" id="XP_041157684.1">
    <property type="nucleotide sequence ID" value="XM_041300418.1"/>
</dbReference>